<evidence type="ECO:0000256" key="2">
    <source>
        <dbReference type="ARBA" id="ARBA00023186"/>
    </source>
</evidence>
<keyword evidence="2" id="KW-0143">Chaperone</keyword>
<dbReference type="PANTHER" id="PTHR33620:SF1">
    <property type="entry name" value="UREASE ACCESSORY PROTEIN F"/>
    <property type="match status" value="1"/>
</dbReference>
<dbReference type="Gene3D" id="1.10.4190.10">
    <property type="entry name" value="Urease accessory protein UreF"/>
    <property type="match status" value="1"/>
</dbReference>
<proteinExistence type="predicted"/>
<dbReference type="Proteomes" id="UP001058860">
    <property type="component" value="Chromosome"/>
</dbReference>
<dbReference type="PANTHER" id="PTHR33620">
    <property type="entry name" value="UREASE ACCESSORY PROTEIN F"/>
    <property type="match status" value="1"/>
</dbReference>
<keyword evidence="4" id="KW-1185">Reference proteome</keyword>
<evidence type="ECO:0000313" key="3">
    <source>
        <dbReference type="EMBL" id="UUY06196.1"/>
    </source>
</evidence>
<gene>
    <name evidence="3" type="ORF">LRS13_11995</name>
</gene>
<sequence>MASSALELLLADGRTPTGGFAHSGGLEAAGLTAPEVPHFLRARLRTVGLIDASVAARAAAGDDPLELDDAWAARTPVPALRDAGRRLGRALLRLGLRLWPDSPLDSYAAASATTPRPVVLGLAGRAAGMEPIAAARLSLYDDAATVTSAAPKLLAVDALDTAAWLAGVAPLIDALAARAAALGPTDPLPAPSTPLLDRRAHAHHTEDRRLFVS</sequence>
<evidence type="ECO:0000256" key="1">
    <source>
        <dbReference type="ARBA" id="ARBA00022988"/>
    </source>
</evidence>
<dbReference type="InterPro" id="IPR002639">
    <property type="entry name" value="UreF"/>
</dbReference>
<dbReference type="EMBL" id="CP088295">
    <property type="protein sequence ID" value="UUY06196.1"/>
    <property type="molecule type" value="Genomic_DNA"/>
</dbReference>
<accession>A0ABY5PN92</accession>
<evidence type="ECO:0000313" key="4">
    <source>
        <dbReference type="Proteomes" id="UP001058860"/>
    </source>
</evidence>
<name>A0ABY5PN92_9ACTN</name>
<dbReference type="Pfam" id="PF01730">
    <property type="entry name" value="UreF"/>
    <property type="match status" value="1"/>
</dbReference>
<organism evidence="3 4">
    <name type="scientific">Svornostia abyssi</name>
    <dbReference type="NCBI Taxonomy" id="2898438"/>
    <lineage>
        <taxon>Bacteria</taxon>
        <taxon>Bacillati</taxon>
        <taxon>Actinomycetota</taxon>
        <taxon>Thermoleophilia</taxon>
        <taxon>Solirubrobacterales</taxon>
        <taxon>Baekduiaceae</taxon>
        <taxon>Svornostia</taxon>
    </lineage>
</organism>
<protein>
    <recommendedName>
        <fullName evidence="5">Urease accessory protein UreF</fullName>
    </recommendedName>
</protein>
<dbReference type="InterPro" id="IPR038277">
    <property type="entry name" value="UreF_sf"/>
</dbReference>
<reference evidence="4" key="1">
    <citation type="submission" date="2021-11" db="EMBL/GenBank/DDBJ databases">
        <title>Cultivation dependent microbiological survey of springs from the worlds oldest radium mine currently devoted to the extraction of radon-saturated water.</title>
        <authorList>
            <person name="Kapinusova G."/>
            <person name="Smrhova T."/>
            <person name="Strejcek M."/>
            <person name="Suman J."/>
            <person name="Jani K."/>
            <person name="Pajer P."/>
            <person name="Uhlik O."/>
        </authorList>
    </citation>
    <scope>NUCLEOTIDE SEQUENCE [LARGE SCALE GENOMIC DNA]</scope>
    <source>
        <strain evidence="4">J379</strain>
    </source>
</reference>
<dbReference type="RefSeq" id="WP_353866622.1">
    <property type="nucleotide sequence ID" value="NZ_CP088295.1"/>
</dbReference>
<keyword evidence="1" id="KW-0996">Nickel insertion</keyword>
<evidence type="ECO:0008006" key="5">
    <source>
        <dbReference type="Google" id="ProtNLM"/>
    </source>
</evidence>